<dbReference type="GO" id="GO:0016020">
    <property type="term" value="C:membrane"/>
    <property type="evidence" value="ECO:0007669"/>
    <property type="project" value="UniProtKB-SubCell"/>
</dbReference>
<evidence type="ECO:0000256" key="4">
    <source>
        <dbReference type="ARBA" id="ARBA00022777"/>
    </source>
</evidence>
<dbReference type="GO" id="GO:0000156">
    <property type="term" value="F:phosphorelay response regulator activity"/>
    <property type="evidence" value="ECO:0007669"/>
    <property type="project" value="TreeGrafter"/>
</dbReference>
<evidence type="ECO:0000313" key="10">
    <source>
        <dbReference type="Proteomes" id="UP000059542"/>
    </source>
</evidence>
<dbReference type="InterPro" id="IPR036097">
    <property type="entry name" value="HisK_dim/P_sf"/>
</dbReference>
<name>A0A0U4BYJ1_9BACT</name>
<dbReference type="PROSITE" id="PS50113">
    <property type="entry name" value="PAC"/>
    <property type="match status" value="1"/>
</dbReference>
<dbReference type="Pfam" id="PF08448">
    <property type="entry name" value="PAS_4"/>
    <property type="match status" value="2"/>
</dbReference>
<dbReference type="Gene3D" id="3.30.565.10">
    <property type="entry name" value="Histidine kinase-like ATPase, C-terminal domain"/>
    <property type="match status" value="1"/>
</dbReference>
<dbReference type="Pfam" id="PF02518">
    <property type="entry name" value="HATPase_c"/>
    <property type="match status" value="1"/>
</dbReference>
<gene>
    <name evidence="9" type="ORF">AUC43_09525</name>
</gene>
<dbReference type="AlphaFoldDB" id="A0A0U4BYJ1"/>
<keyword evidence="3" id="KW-0808">Transferase</keyword>
<dbReference type="OrthoDB" id="9766459at2"/>
<dbReference type="PANTHER" id="PTHR42878">
    <property type="entry name" value="TWO-COMPONENT HISTIDINE KINASE"/>
    <property type="match status" value="1"/>
</dbReference>
<dbReference type="RefSeq" id="WP_068192339.1">
    <property type="nucleotide sequence ID" value="NZ_CP013909.1"/>
</dbReference>
<keyword evidence="5" id="KW-0472">Membrane</keyword>
<accession>A0A0U4BYJ1</accession>
<dbReference type="InterPro" id="IPR036890">
    <property type="entry name" value="HATPase_C_sf"/>
</dbReference>
<feature type="domain" description="Histidine kinase" evidence="7">
    <location>
        <begin position="548"/>
        <end position="763"/>
    </location>
</feature>
<dbReference type="SUPFAM" id="SSF47384">
    <property type="entry name" value="Homodimeric domain of signal transducing histidine kinase"/>
    <property type="match status" value="1"/>
</dbReference>
<evidence type="ECO:0000256" key="5">
    <source>
        <dbReference type="ARBA" id="ARBA00023136"/>
    </source>
</evidence>
<dbReference type="PRINTS" id="PR00344">
    <property type="entry name" value="BCTRLSENSOR"/>
</dbReference>
<dbReference type="PROSITE" id="PS50109">
    <property type="entry name" value="HIS_KIN"/>
    <property type="match status" value="1"/>
</dbReference>
<dbReference type="InterPro" id="IPR003594">
    <property type="entry name" value="HATPase_dom"/>
</dbReference>
<evidence type="ECO:0000259" key="8">
    <source>
        <dbReference type="PROSITE" id="PS50113"/>
    </source>
</evidence>
<dbReference type="GO" id="GO:0000155">
    <property type="term" value="F:phosphorelay sensor kinase activity"/>
    <property type="evidence" value="ECO:0007669"/>
    <property type="project" value="InterPro"/>
</dbReference>
<dbReference type="PANTHER" id="PTHR42878:SF15">
    <property type="entry name" value="BACTERIOPHYTOCHROME"/>
    <property type="match status" value="1"/>
</dbReference>
<proteinExistence type="predicted"/>
<dbReference type="SUPFAM" id="SSF55874">
    <property type="entry name" value="ATPase domain of HSP90 chaperone/DNA topoisomerase II/histidine kinase"/>
    <property type="match status" value="1"/>
</dbReference>
<evidence type="ECO:0000256" key="2">
    <source>
        <dbReference type="ARBA" id="ARBA00012438"/>
    </source>
</evidence>
<keyword evidence="10" id="KW-1185">Reference proteome</keyword>
<dbReference type="KEGG" id="hyg:AUC43_09525"/>
<dbReference type="CDD" id="cd00130">
    <property type="entry name" value="PAS"/>
    <property type="match status" value="1"/>
</dbReference>
<dbReference type="Proteomes" id="UP000059542">
    <property type="component" value="Chromosome"/>
</dbReference>
<evidence type="ECO:0000256" key="6">
    <source>
        <dbReference type="SAM" id="Coils"/>
    </source>
</evidence>
<dbReference type="InterPro" id="IPR000700">
    <property type="entry name" value="PAS-assoc_C"/>
</dbReference>
<dbReference type="InterPro" id="IPR005467">
    <property type="entry name" value="His_kinase_dom"/>
</dbReference>
<keyword evidence="4" id="KW-0418">Kinase</keyword>
<organism evidence="9 10">
    <name type="scientific">Hymenobacter sedentarius</name>
    <dbReference type="NCBI Taxonomy" id="1411621"/>
    <lineage>
        <taxon>Bacteria</taxon>
        <taxon>Pseudomonadati</taxon>
        <taxon>Bacteroidota</taxon>
        <taxon>Cytophagia</taxon>
        <taxon>Cytophagales</taxon>
        <taxon>Hymenobacteraceae</taxon>
        <taxon>Hymenobacter</taxon>
    </lineage>
</organism>
<evidence type="ECO:0000313" key="9">
    <source>
        <dbReference type="EMBL" id="ALW85313.1"/>
    </source>
</evidence>
<dbReference type="STRING" id="1411621.AUC43_09525"/>
<dbReference type="InterPro" id="IPR004358">
    <property type="entry name" value="Sig_transdc_His_kin-like_C"/>
</dbReference>
<dbReference type="InterPro" id="IPR000014">
    <property type="entry name" value="PAS"/>
</dbReference>
<reference evidence="9 10" key="1">
    <citation type="submission" date="2015-12" db="EMBL/GenBank/DDBJ databases">
        <authorList>
            <person name="Shamseldin A."/>
            <person name="Moawad H."/>
            <person name="Abd El-Rahim W.M."/>
            <person name="Sadowsky M.J."/>
        </authorList>
    </citation>
    <scope>NUCLEOTIDE SEQUENCE [LARGE SCALE GENOMIC DNA]</scope>
    <source>
        <strain evidence="9 10">DG5B</strain>
    </source>
</reference>
<keyword evidence="6" id="KW-0175">Coiled coil</keyword>
<dbReference type="SUPFAM" id="SSF55785">
    <property type="entry name" value="PYP-like sensor domain (PAS domain)"/>
    <property type="match status" value="2"/>
</dbReference>
<dbReference type="EC" id="2.7.13.3" evidence="2"/>
<dbReference type="NCBIfam" id="TIGR00229">
    <property type="entry name" value="sensory_box"/>
    <property type="match status" value="1"/>
</dbReference>
<dbReference type="GO" id="GO:0007234">
    <property type="term" value="P:osmosensory signaling via phosphorelay pathway"/>
    <property type="evidence" value="ECO:0007669"/>
    <property type="project" value="TreeGrafter"/>
</dbReference>
<dbReference type="InterPro" id="IPR050351">
    <property type="entry name" value="BphY/WalK/GraS-like"/>
</dbReference>
<dbReference type="SMART" id="SM00091">
    <property type="entry name" value="PAS"/>
    <property type="match status" value="3"/>
</dbReference>
<dbReference type="GO" id="GO:0030295">
    <property type="term" value="F:protein kinase activator activity"/>
    <property type="evidence" value="ECO:0007669"/>
    <property type="project" value="TreeGrafter"/>
</dbReference>
<evidence type="ECO:0000259" key="7">
    <source>
        <dbReference type="PROSITE" id="PS50109"/>
    </source>
</evidence>
<dbReference type="Gene3D" id="3.30.450.20">
    <property type="entry name" value="PAS domain"/>
    <property type="match status" value="3"/>
</dbReference>
<evidence type="ECO:0000256" key="3">
    <source>
        <dbReference type="ARBA" id="ARBA00022679"/>
    </source>
</evidence>
<evidence type="ECO:0000256" key="1">
    <source>
        <dbReference type="ARBA" id="ARBA00000085"/>
    </source>
</evidence>
<feature type="coiled-coil region" evidence="6">
    <location>
        <begin position="204"/>
        <end position="238"/>
    </location>
</feature>
<feature type="domain" description="PAC" evidence="8">
    <location>
        <begin position="449"/>
        <end position="502"/>
    </location>
</feature>
<dbReference type="SMART" id="SM00387">
    <property type="entry name" value="HATPase_c"/>
    <property type="match status" value="1"/>
</dbReference>
<comment type="catalytic activity">
    <reaction evidence="1">
        <text>ATP + protein L-histidine = ADP + protein N-phospho-L-histidine.</text>
        <dbReference type="EC" id="2.7.13.3"/>
    </reaction>
</comment>
<dbReference type="InterPro" id="IPR035965">
    <property type="entry name" value="PAS-like_dom_sf"/>
</dbReference>
<dbReference type="EMBL" id="CP013909">
    <property type="protein sequence ID" value="ALW85313.1"/>
    <property type="molecule type" value="Genomic_DNA"/>
</dbReference>
<dbReference type="InterPro" id="IPR013656">
    <property type="entry name" value="PAS_4"/>
</dbReference>
<protein>
    <recommendedName>
        <fullName evidence="2">histidine kinase</fullName>
        <ecNumber evidence="2">2.7.13.3</ecNumber>
    </recommendedName>
</protein>
<sequence>MPDPSLPGLSGPAPEAPAHRQRLHALVQAAPACLAGLSGPRHVVTVSNPLFRQLFGDRTLAGLPLREALPELQSQPFFELLDGVYASGTVCHGPGEVEFRDATRPDPRGPVHFTFIAQPQRDPRTGEVTGLLLFAYNVSAHVRARRQAEARGDRPAATAQQLAVANAALATSNEELSVTNEELAVTNAELDATIGQLTDSNQHLARANAALKAANADIRAHAAELHLSQQALRQLNRQLETRVRERTGQLQAALRAAEQQRATIAAVFDQTPAAVSLLRGPELRLEYVNDSYQALYPGRVLRGRPLAEALPEAEAQGFLALLHRVYATGLPYHGQEMPLVDEGPNGPRTRFFDFTYQAFRENGAVVGVAVCAFDVSEQVRVREQVAVAIFRGPRHVIELANPAVCAIWGRTAEQMLGQPLFEALPEAAGQGFEELLAGVLATGVPYVATELPSTLDRAGQRDTVYWNFVYQPLPDADGRITGITVVATDVSEQVRARQVLEKLGQELAAAYATLRVAHVDTELVNAALCESNTQLTRTNADLDSFVYAASHDLKLPVLNLAGLIGELRRGVTFTDPAEEGVLVPLIEQTMRQLTATRDDLSALGQMQQAALDPPEALNLEELVADVLQVLEPQVRAARARVTVDFAARPVVSYPRAGLRTIVLNLLSNAFKYADPARPGRVHVSLWLDAGQPVLWVKDNGLGFDAAAHGPDLFQLFRRFHTHPEGTGVGLYLVNRLVQATGGRIEADSRVGEGATFRVYLGLQ</sequence>